<dbReference type="PANTHER" id="PTHR10953:SF3">
    <property type="entry name" value="UBIQUITIN-LIKE MODIFIER-ACTIVATING ENZYME ATG7"/>
    <property type="match status" value="1"/>
</dbReference>
<keyword evidence="3 7" id="KW-0813">Transport</keyword>
<evidence type="ECO:0000259" key="8">
    <source>
        <dbReference type="Pfam" id="PF00899"/>
    </source>
</evidence>
<dbReference type="NCBIfam" id="TIGR01381">
    <property type="entry name" value="E1_like_apg7"/>
    <property type="match status" value="1"/>
</dbReference>
<dbReference type="GO" id="GO:0000407">
    <property type="term" value="C:phagophore assembly site"/>
    <property type="evidence" value="ECO:0007669"/>
    <property type="project" value="UniProtKB-SubCell"/>
</dbReference>
<dbReference type="InterPro" id="IPR042522">
    <property type="entry name" value="Atg7_N_1"/>
</dbReference>
<dbReference type="Gene3D" id="3.40.140.70">
    <property type="entry name" value="Ubiquitin-like modifier-activating enzyme ATG7 N-terminal domain"/>
    <property type="match status" value="1"/>
</dbReference>
<dbReference type="InterPro" id="IPR042523">
    <property type="entry name" value="Atg7_N_2"/>
</dbReference>
<evidence type="ECO:0000256" key="4">
    <source>
        <dbReference type="ARBA" id="ARBA00022927"/>
    </source>
</evidence>
<dbReference type="InterPro" id="IPR045886">
    <property type="entry name" value="ThiF/MoeB/HesA"/>
</dbReference>
<proteinExistence type="inferred from homology"/>
<accession>A0A1G4JNT3</accession>
<feature type="domain" description="THIF-type NAD/FAD binding fold" evidence="8">
    <location>
        <begin position="303"/>
        <end position="532"/>
    </location>
</feature>
<name>A0A1G4JNT3_9SACH</name>
<reference evidence="11" key="1">
    <citation type="submission" date="2016-03" db="EMBL/GenBank/DDBJ databases">
        <authorList>
            <person name="Devillers Hugo."/>
        </authorList>
    </citation>
    <scope>NUCLEOTIDE SEQUENCE [LARGE SCALE GENOMIC DNA]</scope>
</reference>
<dbReference type="GO" id="GO:0000045">
    <property type="term" value="P:autophagosome assembly"/>
    <property type="evidence" value="ECO:0007669"/>
    <property type="project" value="TreeGrafter"/>
</dbReference>
<dbReference type="PANTHER" id="PTHR10953">
    <property type="entry name" value="UBIQUITIN-ACTIVATING ENZYME E1"/>
    <property type="match status" value="1"/>
</dbReference>
<comment type="subcellular location">
    <subcellularLocation>
        <location evidence="7">Cytoplasm</location>
    </subcellularLocation>
    <subcellularLocation>
        <location evidence="7">Preautophagosomal structure</location>
    </subcellularLocation>
</comment>
<keyword evidence="11" id="KW-1185">Reference proteome</keyword>
<keyword evidence="7" id="KW-0833">Ubl conjugation pathway</keyword>
<evidence type="ECO:0000256" key="1">
    <source>
        <dbReference type="ARBA" id="ARBA00010931"/>
    </source>
</evidence>
<feature type="active site" description="Glycyl thioester intermediate" evidence="6">
    <location>
        <position position="501"/>
    </location>
</feature>
<dbReference type="OrthoDB" id="338614at2759"/>
<keyword evidence="4 7" id="KW-0653">Protein transport</keyword>
<dbReference type="InterPro" id="IPR035985">
    <property type="entry name" value="Ubiquitin-activating_enz"/>
</dbReference>
<dbReference type="GO" id="GO:0015031">
    <property type="term" value="P:protein transport"/>
    <property type="evidence" value="ECO:0007669"/>
    <property type="project" value="UniProtKB-UniRule"/>
</dbReference>
<dbReference type="GO" id="GO:0034727">
    <property type="term" value="P:piecemeal microautophagy of the nucleus"/>
    <property type="evidence" value="ECO:0007669"/>
    <property type="project" value="TreeGrafter"/>
</dbReference>
<dbReference type="Proteomes" id="UP000189911">
    <property type="component" value="Chromosome E"/>
</dbReference>
<evidence type="ECO:0000313" key="11">
    <source>
        <dbReference type="Proteomes" id="UP000189911"/>
    </source>
</evidence>
<dbReference type="InterPro" id="IPR032197">
    <property type="entry name" value="Atg7_N"/>
</dbReference>
<dbReference type="Pfam" id="PF16420">
    <property type="entry name" value="ATG7_N"/>
    <property type="match status" value="1"/>
</dbReference>
<dbReference type="GO" id="GO:0019779">
    <property type="term" value="F:Atg8 activating enzyme activity"/>
    <property type="evidence" value="ECO:0007669"/>
    <property type="project" value="TreeGrafter"/>
</dbReference>
<feature type="domain" description="Ubiquitin-like modifier-activating enzyme Atg7 N-terminal" evidence="9">
    <location>
        <begin position="10"/>
        <end position="285"/>
    </location>
</feature>
<keyword evidence="5 7" id="KW-0072">Autophagy</keyword>
<dbReference type="SUPFAM" id="SSF69572">
    <property type="entry name" value="Activating enzymes of the ubiquitin-like proteins"/>
    <property type="match status" value="1"/>
</dbReference>
<evidence type="ECO:0000256" key="5">
    <source>
        <dbReference type="ARBA" id="ARBA00023006"/>
    </source>
</evidence>
<dbReference type="InterPro" id="IPR006285">
    <property type="entry name" value="Atg7"/>
</dbReference>
<dbReference type="EMBL" id="LT598451">
    <property type="protein sequence ID" value="SCU92365.1"/>
    <property type="molecule type" value="Genomic_DNA"/>
</dbReference>
<evidence type="ECO:0000256" key="6">
    <source>
        <dbReference type="PIRSR" id="PIRSR606285-1"/>
    </source>
</evidence>
<sequence length="630" mass="71249">MAETYMKFVTPCQSFIDTSFFQELARLKLDVLKLDSSTKELTSYIDTRQIPKGSACAHLFLSDQSFDSTIYNEVGVPIRGFLYNYNTIGQFKEIDKTAFLHQRALEAFQRGRENPNSCVEFSVISFADLKTYKFFYWVCVPCFQTESLHLTNLASGPLQNWNKFNDWFENHPGIWSCLSNDSGELLEFSRDHTANCTSLVIRDTSKIEMVPSAFTKNFVSLLKDFRPELEKVRLVLARAEEKSSFWIDVKLASKMGSLSSSLKVTGWERNSQNKLTPRATDLSSLIDPLQIADQSLDLNLKLMKWRVAPEIDLDVIKKTKVLLLGAGTLGCYVARVLLAWGVREITFVDNGTVSYSNPVRQPLFTFESCGKPKAAAAAESLRQVFPLVHARGVELRVPMIGHPVTIEEKEHQDFETLVELVRTHDVVFLLMDSRETRWLPTVLGCAENKVVINAALGFDSYLVMRHGMYNTLDEYRLGCYFCQDVVAPSDSLTDRTLDQMCTVTRPGVALMAASQSVELLISVLQHPDRNTNDASAQTFLGDLPHQIRGFLNEFKTLQLRSPSFEHCSACSSSVVEQFKSKGWEFVVNALNNYKYIEDLCGLTDVQAQAEQAISEVFDEWEEELDDAVLL</sequence>
<comment type="subunit">
    <text evidence="7">Homodimer.</text>
</comment>
<organism evidence="10 11">
    <name type="scientific">Lachancea nothofagi CBS 11611</name>
    <dbReference type="NCBI Taxonomy" id="1266666"/>
    <lineage>
        <taxon>Eukaryota</taxon>
        <taxon>Fungi</taxon>
        <taxon>Dikarya</taxon>
        <taxon>Ascomycota</taxon>
        <taxon>Saccharomycotina</taxon>
        <taxon>Saccharomycetes</taxon>
        <taxon>Saccharomycetales</taxon>
        <taxon>Saccharomycetaceae</taxon>
        <taxon>Lachancea</taxon>
    </lineage>
</organism>
<protein>
    <recommendedName>
        <fullName evidence="2 7">Ubiquitin-like modifier-activating enzyme ATG7</fullName>
    </recommendedName>
    <alternativeName>
        <fullName evidence="7">Autophagy-related protein 7</fullName>
    </alternativeName>
</protein>
<dbReference type="Pfam" id="PF00899">
    <property type="entry name" value="ThiF"/>
    <property type="match status" value="1"/>
</dbReference>
<gene>
    <name evidence="10" type="ORF">LANO_0E00540G</name>
</gene>
<dbReference type="FunFam" id="3.40.50.720:FF:000243">
    <property type="entry name" value="Ubiquitin-like modifier-activating enzyme ATG7"/>
    <property type="match status" value="1"/>
</dbReference>
<comment type="function">
    <text evidence="7">E1-like activating enzyme involved in the 2 ubiquitin-like systems required for cytoplasm to vacuole transport (Cvt) and autophagy. Activates ATG12 for its conjugation with ATG5 and ATG8 for its conjugation with phosphatidylethanolamine. Both systems are needed for the ATG8 association to Cvt vesicles and autophagosomes membranes. Autophagy is essential for maintenance of amino acid levels and protein synthesis under nitrogen starvation. Required for selective autophagic degradation of the nucleus (nucleophagy) as well as for mitophagy which contributes to regulate mitochondrial quantity and quality by eliminating the mitochondria to a basal level to fulfill cellular energy requirements and preventing excess ROS production.</text>
</comment>
<dbReference type="GO" id="GO:0032446">
    <property type="term" value="P:protein modification by small protein conjugation"/>
    <property type="evidence" value="ECO:0007669"/>
    <property type="project" value="TreeGrafter"/>
</dbReference>
<evidence type="ECO:0000256" key="3">
    <source>
        <dbReference type="ARBA" id="ARBA00022448"/>
    </source>
</evidence>
<dbReference type="GO" id="GO:0000422">
    <property type="term" value="P:autophagy of mitochondrion"/>
    <property type="evidence" value="ECO:0007669"/>
    <property type="project" value="TreeGrafter"/>
</dbReference>
<evidence type="ECO:0000256" key="7">
    <source>
        <dbReference type="RuleBase" id="RU366022"/>
    </source>
</evidence>
<dbReference type="GO" id="GO:0006995">
    <property type="term" value="P:cellular response to nitrogen starvation"/>
    <property type="evidence" value="ECO:0007669"/>
    <property type="project" value="TreeGrafter"/>
</dbReference>
<comment type="similarity">
    <text evidence="1 7">Belongs to the ATG7 family.</text>
</comment>
<evidence type="ECO:0000313" key="10">
    <source>
        <dbReference type="EMBL" id="SCU92365.1"/>
    </source>
</evidence>
<dbReference type="InterPro" id="IPR000594">
    <property type="entry name" value="ThiF_NAD_FAD-bd"/>
</dbReference>
<dbReference type="Gene3D" id="3.40.140.100">
    <property type="entry name" value="Ubiquitin-like modifier-activating enzyme ATG7 C-terminal domain"/>
    <property type="match status" value="1"/>
</dbReference>
<dbReference type="Gene3D" id="3.40.50.720">
    <property type="entry name" value="NAD(P)-binding Rossmann-like Domain"/>
    <property type="match status" value="1"/>
</dbReference>
<dbReference type="AlphaFoldDB" id="A0A1G4JNT3"/>
<evidence type="ECO:0000256" key="2">
    <source>
        <dbReference type="ARBA" id="ARBA00017647"/>
    </source>
</evidence>
<evidence type="ECO:0000259" key="9">
    <source>
        <dbReference type="Pfam" id="PF16420"/>
    </source>
</evidence>
<dbReference type="GO" id="GO:0019778">
    <property type="term" value="F:Atg12 activating enzyme activity"/>
    <property type="evidence" value="ECO:0007669"/>
    <property type="project" value="TreeGrafter"/>
</dbReference>
<keyword evidence="7" id="KW-0963">Cytoplasm</keyword>